<dbReference type="InterPro" id="IPR005106">
    <property type="entry name" value="Asp/hSer_DH_NAD-bd"/>
</dbReference>
<dbReference type="UniPathway" id="UPA00051">
    <property type="reaction ID" value="UER00465"/>
</dbReference>
<dbReference type="GO" id="GO:0009086">
    <property type="term" value="P:methionine biosynthetic process"/>
    <property type="evidence" value="ECO:0007669"/>
    <property type="project" value="UniProtKB-KW"/>
</dbReference>
<dbReference type="Pfam" id="PF00742">
    <property type="entry name" value="Homoserine_dh"/>
    <property type="match status" value="1"/>
</dbReference>
<evidence type="ECO:0000256" key="11">
    <source>
        <dbReference type="ARBA" id="ARBA00048841"/>
    </source>
</evidence>
<keyword evidence="9" id="KW-0915">Sodium</keyword>
<keyword evidence="8 14" id="KW-0560">Oxidoreductase</keyword>
<dbReference type="Pfam" id="PF03447">
    <property type="entry name" value="NAD_binding_3"/>
    <property type="match status" value="1"/>
</dbReference>
<evidence type="ECO:0000256" key="10">
    <source>
        <dbReference type="ARBA" id="ARBA00023167"/>
    </source>
</evidence>
<evidence type="ECO:0000256" key="4">
    <source>
        <dbReference type="ARBA" id="ARBA00013213"/>
    </source>
</evidence>
<evidence type="ECO:0000256" key="2">
    <source>
        <dbReference type="ARBA" id="ARBA00005062"/>
    </source>
</evidence>
<dbReference type="GO" id="GO:0009088">
    <property type="term" value="P:threonine biosynthetic process"/>
    <property type="evidence" value="ECO:0007669"/>
    <property type="project" value="UniProtKB-UniPathway"/>
</dbReference>
<dbReference type="PROSITE" id="PS01042">
    <property type="entry name" value="HOMOSER_DHGENASE"/>
    <property type="match status" value="1"/>
</dbReference>
<dbReference type="NCBIfam" id="NF005290">
    <property type="entry name" value="PRK06813.1"/>
    <property type="match status" value="1"/>
</dbReference>
<evidence type="ECO:0000256" key="13">
    <source>
        <dbReference type="PIRSR" id="PIRSR036497-2"/>
    </source>
</evidence>
<dbReference type="GO" id="GO:0004412">
    <property type="term" value="F:homoserine dehydrogenase activity"/>
    <property type="evidence" value="ECO:0007669"/>
    <property type="project" value="UniProtKB-EC"/>
</dbReference>
<evidence type="ECO:0000256" key="9">
    <source>
        <dbReference type="ARBA" id="ARBA00023053"/>
    </source>
</evidence>
<dbReference type="EMBL" id="FORT01000002">
    <property type="protein sequence ID" value="SFJ23948.1"/>
    <property type="molecule type" value="Genomic_DNA"/>
</dbReference>
<dbReference type="InterPro" id="IPR036291">
    <property type="entry name" value="NAD(P)-bd_dom_sf"/>
</dbReference>
<dbReference type="InterPro" id="IPR001342">
    <property type="entry name" value="HDH_cat"/>
</dbReference>
<dbReference type="Gene3D" id="3.40.50.720">
    <property type="entry name" value="NAD(P)-binding Rossmann-like Domain"/>
    <property type="match status" value="1"/>
</dbReference>
<accession>A0A1I3PQV2</accession>
<proteinExistence type="inferred from homology"/>
<gene>
    <name evidence="18" type="ORF">SAMN05518846_102462</name>
</gene>
<evidence type="ECO:0000256" key="1">
    <source>
        <dbReference type="ARBA" id="ARBA00005056"/>
    </source>
</evidence>
<feature type="binding site" evidence="13">
    <location>
        <position position="206"/>
    </location>
    <ligand>
        <name>L-homoserine</name>
        <dbReference type="ChEBI" id="CHEBI:57476"/>
    </ligand>
</feature>
<dbReference type="RefSeq" id="WP_092266941.1">
    <property type="nucleotide sequence ID" value="NZ_BJOE01000018.1"/>
</dbReference>
<evidence type="ECO:0000256" key="6">
    <source>
        <dbReference type="ARBA" id="ARBA00022605"/>
    </source>
</evidence>
<comment type="similarity">
    <text evidence="3 15">Belongs to the homoserine dehydrogenase family.</text>
</comment>
<comment type="catalytic activity">
    <reaction evidence="11">
        <text>L-homoserine + NADP(+) = L-aspartate 4-semialdehyde + NADPH + H(+)</text>
        <dbReference type="Rhea" id="RHEA:15761"/>
        <dbReference type="ChEBI" id="CHEBI:15378"/>
        <dbReference type="ChEBI" id="CHEBI:57476"/>
        <dbReference type="ChEBI" id="CHEBI:57783"/>
        <dbReference type="ChEBI" id="CHEBI:58349"/>
        <dbReference type="ChEBI" id="CHEBI:537519"/>
        <dbReference type="EC" id="1.1.1.3"/>
    </reaction>
    <physiologicalReaction direction="right-to-left" evidence="11">
        <dbReference type="Rhea" id="RHEA:15763"/>
    </physiologicalReaction>
</comment>
<evidence type="ECO:0000256" key="7">
    <source>
        <dbReference type="ARBA" id="ARBA00022697"/>
    </source>
</evidence>
<keyword evidence="7 14" id="KW-0791">Threonine biosynthesis</keyword>
<dbReference type="InterPro" id="IPR019811">
    <property type="entry name" value="HDH_CS"/>
</dbReference>
<evidence type="ECO:0000259" key="16">
    <source>
        <dbReference type="Pfam" id="PF00742"/>
    </source>
</evidence>
<dbReference type="Gene3D" id="3.30.360.10">
    <property type="entry name" value="Dihydrodipicolinate Reductase, domain 2"/>
    <property type="match status" value="1"/>
</dbReference>
<dbReference type="PANTHER" id="PTHR43331:SF1">
    <property type="entry name" value="HOMOSERINE DEHYDROGENASE"/>
    <property type="match status" value="1"/>
</dbReference>
<dbReference type="STRING" id="1884381.SAMN05518846_102462"/>
<dbReference type="UniPathway" id="UPA00050">
    <property type="reaction ID" value="UER00063"/>
</dbReference>
<evidence type="ECO:0000256" key="14">
    <source>
        <dbReference type="RuleBase" id="RU000579"/>
    </source>
</evidence>
<sequence length="340" mass="35829">MKRWNVVITGFGTVGKQAARLLAQRQGYYREKYDADVRLVGAVRSTSGLYDVNGLGEEALLEWGAAGKRGDSTFSGCEFLASSHADILIETGPSDLKTGGPGLTYIKQALEQGMHAIAVSKGALVVDYAGLSALAKQKGVNLKISGATAAALPTIDLLQYNFAGCQILGIEGVFTGTTNFVLTKMMEEGITSEEAILRAQQMGIAEPDPSFDIDGWDTACKVTILANAAFDAQVKLSDVSRASVREVTDEQIASWKAAGLTPKLIGSIQKTPQGIKAAVELQAVDAAHPFATVKGTTKAVRVETDVMGELLVIGGKSDPVAAAAAALKDLEHIIRGQRAY</sequence>
<dbReference type="GO" id="GO:0050661">
    <property type="term" value="F:NADP binding"/>
    <property type="evidence" value="ECO:0007669"/>
    <property type="project" value="InterPro"/>
</dbReference>
<keyword evidence="13 14" id="KW-0521">NADP</keyword>
<dbReference type="PIRSF" id="PIRSF036497">
    <property type="entry name" value="HDH_short"/>
    <property type="match status" value="1"/>
</dbReference>
<keyword evidence="10 14" id="KW-0486">Methionine biosynthesis</keyword>
<dbReference type="EC" id="1.1.1.3" evidence="4 14"/>
<comment type="pathway">
    <text evidence="2 14">Amino-acid biosynthesis; L-methionine biosynthesis via de novo pathway; L-homoserine from L-aspartate: step 3/3.</text>
</comment>
<evidence type="ECO:0000256" key="15">
    <source>
        <dbReference type="RuleBase" id="RU004171"/>
    </source>
</evidence>
<dbReference type="AlphaFoldDB" id="A0A1I3PQV2"/>
<feature type="binding site" evidence="13">
    <location>
        <begin position="10"/>
        <end position="15"/>
    </location>
    <ligand>
        <name>NADP(+)</name>
        <dbReference type="ChEBI" id="CHEBI:58349"/>
    </ligand>
</feature>
<evidence type="ECO:0000313" key="18">
    <source>
        <dbReference type="EMBL" id="SFJ23948.1"/>
    </source>
</evidence>
<dbReference type="SUPFAM" id="SSF51735">
    <property type="entry name" value="NAD(P)-binding Rossmann-fold domains"/>
    <property type="match status" value="1"/>
</dbReference>
<evidence type="ECO:0000256" key="5">
    <source>
        <dbReference type="ARBA" id="ARBA00013376"/>
    </source>
</evidence>
<dbReference type="InterPro" id="IPR022697">
    <property type="entry name" value="HDH_short"/>
</dbReference>
<keyword evidence="19" id="KW-1185">Reference proteome</keyword>
<dbReference type="SUPFAM" id="SSF55347">
    <property type="entry name" value="Glyceraldehyde-3-phosphate dehydrogenase-like, C-terminal domain"/>
    <property type="match status" value="1"/>
</dbReference>
<evidence type="ECO:0000256" key="12">
    <source>
        <dbReference type="PIRSR" id="PIRSR036497-1"/>
    </source>
</evidence>
<evidence type="ECO:0000256" key="8">
    <source>
        <dbReference type="ARBA" id="ARBA00023002"/>
    </source>
</evidence>
<evidence type="ECO:0000259" key="17">
    <source>
        <dbReference type="Pfam" id="PF03447"/>
    </source>
</evidence>
<feature type="active site" description="Proton donor" evidence="12">
    <location>
        <position position="221"/>
    </location>
</feature>
<organism evidence="18 19">
    <name type="scientific">Brevibacillus centrosporus</name>
    <dbReference type="NCBI Taxonomy" id="54910"/>
    <lineage>
        <taxon>Bacteria</taxon>
        <taxon>Bacillati</taxon>
        <taxon>Bacillota</taxon>
        <taxon>Bacilli</taxon>
        <taxon>Bacillales</taxon>
        <taxon>Paenibacillaceae</taxon>
        <taxon>Brevibacillus</taxon>
    </lineage>
</organism>
<dbReference type="PANTHER" id="PTHR43331">
    <property type="entry name" value="HOMOSERINE DEHYDROGENASE"/>
    <property type="match status" value="1"/>
</dbReference>
<evidence type="ECO:0000313" key="19">
    <source>
        <dbReference type="Proteomes" id="UP000198915"/>
    </source>
</evidence>
<dbReference type="FunFam" id="3.30.360.10:FF:000005">
    <property type="entry name" value="Homoserine dehydrogenase"/>
    <property type="match status" value="1"/>
</dbReference>
<feature type="domain" description="Aspartate/homoserine dehydrogenase NAD-binding" evidence="17">
    <location>
        <begin position="10"/>
        <end position="142"/>
    </location>
</feature>
<feature type="binding site" evidence="13">
    <location>
        <position position="121"/>
    </location>
    <ligand>
        <name>NADPH</name>
        <dbReference type="ChEBI" id="CHEBI:57783"/>
    </ligand>
</feature>
<reference evidence="19" key="1">
    <citation type="submission" date="2016-10" db="EMBL/GenBank/DDBJ databases">
        <authorList>
            <person name="Varghese N."/>
            <person name="Submissions S."/>
        </authorList>
    </citation>
    <scope>NUCLEOTIDE SEQUENCE [LARGE SCALE GENOMIC DNA]</scope>
    <source>
        <strain evidence="19">OK042</strain>
    </source>
</reference>
<comment type="pathway">
    <text evidence="1 14">Amino-acid biosynthesis; L-threonine biosynthesis; L-threonine from L-aspartate: step 3/5.</text>
</comment>
<protein>
    <recommendedName>
        <fullName evidence="5 14">Homoserine dehydrogenase</fullName>
        <ecNumber evidence="4 14">1.1.1.3</ecNumber>
    </recommendedName>
</protein>
<name>A0A1I3PQV2_9BACL</name>
<dbReference type="Proteomes" id="UP000198915">
    <property type="component" value="Unassembled WGS sequence"/>
</dbReference>
<feature type="domain" description="Homoserine dehydrogenase catalytic" evidence="16">
    <location>
        <begin position="153"/>
        <end position="330"/>
    </location>
</feature>
<evidence type="ECO:0000256" key="3">
    <source>
        <dbReference type="ARBA" id="ARBA00006753"/>
    </source>
</evidence>
<keyword evidence="6 14" id="KW-0028">Amino-acid biosynthesis</keyword>